<reference evidence="2 3" key="1">
    <citation type="journal article" date="2018" name="Proc. Natl. Acad. Sci. U.S.A.">
        <title>Draft genome sequence of Camellia sinensis var. sinensis provides insights into the evolution of the tea genome and tea quality.</title>
        <authorList>
            <person name="Wei C."/>
            <person name="Yang H."/>
            <person name="Wang S."/>
            <person name="Zhao J."/>
            <person name="Liu C."/>
            <person name="Gao L."/>
            <person name="Xia E."/>
            <person name="Lu Y."/>
            <person name="Tai Y."/>
            <person name="She G."/>
            <person name="Sun J."/>
            <person name="Cao H."/>
            <person name="Tong W."/>
            <person name="Gao Q."/>
            <person name="Li Y."/>
            <person name="Deng W."/>
            <person name="Jiang X."/>
            <person name="Wang W."/>
            <person name="Chen Q."/>
            <person name="Zhang S."/>
            <person name="Li H."/>
            <person name="Wu J."/>
            <person name="Wang P."/>
            <person name="Li P."/>
            <person name="Shi C."/>
            <person name="Zheng F."/>
            <person name="Jian J."/>
            <person name="Huang B."/>
            <person name="Shan D."/>
            <person name="Shi M."/>
            <person name="Fang C."/>
            <person name="Yue Y."/>
            <person name="Li F."/>
            <person name="Li D."/>
            <person name="Wei S."/>
            <person name="Han B."/>
            <person name="Jiang C."/>
            <person name="Yin Y."/>
            <person name="Xia T."/>
            <person name="Zhang Z."/>
            <person name="Bennetzen J.L."/>
            <person name="Zhao S."/>
            <person name="Wan X."/>
        </authorList>
    </citation>
    <scope>NUCLEOTIDE SEQUENCE [LARGE SCALE GENOMIC DNA]</scope>
    <source>
        <strain evidence="3">cv. Shuchazao</strain>
        <tissue evidence="2">Leaf</tissue>
    </source>
</reference>
<dbReference type="PANTHER" id="PTHR26312">
    <property type="entry name" value="TETRATRICOPEPTIDE REPEAT PROTEIN 5"/>
    <property type="match status" value="1"/>
</dbReference>
<sequence length="392" mass="43319">MLLRSSSTPVLGSLLSSFSESPSHHNSEPPPHTTTIKHPPTTIHQNHKKLSFHHQAGPLNHYTFSCNSSPISPAIAESSVGSRRSENGFQRAQSEGNLEGLDNPSCNPDEFSISNLPKKFPHKTHSSMLETIPSFSFHHERNWYEEDSDEEDDDKEEEEREQSEEYDGFFENSIAARGSGLNFEKQNMGLNNEMRFLNANGALGLETKTEHNSGMYLTRGIGVDSANIGFGGGGDYNGGGGGGGGDFIPVAFGRDDGDGNGPGVEQHYKKLVEDNPGNPLFLRNYAQFLYESKGDLPRAEEYYSRAILSDSKDGEVLSQYAKLVWELHHDHGRALSYFERAVQAAPEDSHVQAAYANFLWETEEDKDEDDAPNDLSALPSHFYNRTVASTTA</sequence>
<proteinExistence type="predicted"/>
<evidence type="ECO:0000256" key="1">
    <source>
        <dbReference type="SAM" id="MobiDB-lite"/>
    </source>
</evidence>
<accession>A0A4S4DAV9</accession>
<feature type="compositionally biased region" description="Low complexity" evidence="1">
    <location>
        <begin position="33"/>
        <end position="42"/>
    </location>
</feature>
<dbReference type="PANTHER" id="PTHR26312:SF225">
    <property type="entry name" value="TPR REPEAT PROTEIN"/>
    <property type="match status" value="1"/>
</dbReference>
<name>A0A4S4DAV9_CAMSN</name>
<feature type="region of interest" description="Disordered" evidence="1">
    <location>
        <begin position="75"/>
        <end position="113"/>
    </location>
</feature>
<keyword evidence="3" id="KW-1185">Reference proteome</keyword>
<feature type="region of interest" description="Disordered" evidence="1">
    <location>
        <begin position="144"/>
        <end position="166"/>
    </location>
</feature>
<feature type="compositionally biased region" description="Polar residues" evidence="1">
    <location>
        <begin position="87"/>
        <end position="96"/>
    </location>
</feature>
<evidence type="ECO:0000313" key="2">
    <source>
        <dbReference type="EMBL" id="THF99699.1"/>
    </source>
</evidence>
<feature type="compositionally biased region" description="Acidic residues" evidence="1">
    <location>
        <begin position="145"/>
        <end position="166"/>
    </location>
</feature>
<dbReference type="SUPFAM" id="SSF48452">
    <property type="entry name" value="TPR-like"/>
    <property type="match status" value="1"/>
</dbReference>
<feature type="region of interest" description="Disordered" evidence="1">
    <location>
        <begin position="13"/>
        <end position="42"/>
    </location>
</feature>
<dbReference type="Gene3D" id="1.25.40.10">
    <property type="entry name" value="Tetratricopeptide repeat domain"/>
    <property type="match status" value="1"/>
</dbReference>
<protein>
    <submittedName>
        <fullName evidence="2">Uncharacterized protein</fullName>
    </submittedName>
</protein>
<comment type="caution">
    <text evidence="2">The sequence shown here is derived from an EMBL/GenBank/DDBJ whole genome shotgun (WGS) entry which is preliminary data.</text>
</comment>
<organism evidence="2 3">
    <name type="scientific">Camellia sinensis var. sinensis</name>
    <name type="common">China tea</name>
    <dbReference type="NCBI Taxonomy" id="542762"/>
    <lineage>
        <taxon>Eukaryota</taxon>
        <taxon>Viridiplantae</taxon>
        <taxon>Streptophyta</taxon>
        <taxon>Embryophyta</taxon>
        <taxon>Tracheophyta</taxon>
        <taxon>Spermatophyta</taxon>
        <taxon>Magnoliopsida</taxon>
        <taxon>eudicotyledons</taxon>
        <taxon>Gunneridae</taxon>
        <taxon>Pentapetalae</taxon>
        <taxon>asterids</taxon>
        <taxon>Ericales</taxon>
        <taxon>Theaceae</taxon>
        <taxon>Camellia</taxon>
    </lineage>
</organism>
<evidence type="ECO:0000313" key="3">
    <source>
        <dbReference type="Proteomes" id="UP000306102"/>
    </source>
</evidence>
<dbReference type="Proteomes" id="UP000306102">
    <property type="component" value="Unassembled WGS sequence"/>
</dbReference>
<dbReference type="AlphaFoldDB" id="A0A4S4DAV9"/>
<dbReference type="InterPro" id="IPR011990">
    <property type="entry name" value="TPR-like_helical_dom_sf"/>
</dbReference>
<dbReference type="EMBL" id="SDRB02011870">
    <property type="protein sequence ID" value="THF99699.1"/>
    <property type="molecule type" value="Genomic_DNA"/>
</dbReference>
<gene>
    <name evidence="2" type="ORF">TEA_001101</name>
</gene>